<feature type="domain" description="Metallo-beta-lactamase" evidence="1">
    <location>
        <begin position="23"/>
        <end position="228"/>
    </location>
</feature>
<dbReference type="InterPro" id="IPR001279">
    <property type="entry name" value="Metallo-B-lactamas"/>
</dbReference>
<dbReference type="EMBL" id="JARULN010000001">
    <property type="protein sequence ID" value="MDG5752963.1"/>
    <property type="molecule type" value="Genomic_DNA"/>
</dbReference>
<comment type="caution">
    <text evidence="2">The sequence shown here is derived from an EMBL/GenBank/DDBJ whole genome shotgun (WGS) entry which is preliminary data.</text>
</comment>
<keyword evidence="3" id="KW-1185">Reference proteome</keyword>
<name>A0ABT6H2H2_9BACI</name>
<sequence>MTIPKQVGEQLYLIDDYDLNRLGRTGTYVLLGEYITLIETCASPSVPHIEQGLSALGINKNDIAYIIVTHVHLDHAGAAGLMIERCPNAKLLVHPRGARHLIDPTKLIAGAKAVYGDQFDALFSPILPVPSDRVITMENHATLRISPKRLLTFYDTPGHANHHISIHDSLTNGIFTGDTIGIYYSELMDCGVEFYLPSTSPTQFNPEAMLQSLHRIHKLGVHHIYFSHFGVSSHVRGVCRQIETWLPHFVETGKDVLRNEPNPERAANKISAKLLTDIRTYLTAQGVPASHTVYEILQLDINVCAMGIVHYLLTAEATEKA</sequence>
<dbReference type="Proteomes" id="UP001218246">
    <property type="component" value="Unassembled WGS sequence"/>
</dbReference>
<dbReference type="InterPro" id="IPR037482">
    <property type="entry name" value="ST1585_MBL-fold"/>
</dbReference>
<dbReference type="Pfam" id="PF00753">
    <property type="entry name" value="Lactamase_B"/>
    <property type="match status" value="1"/>
</dbReference>
<protein>
    <submittedName>
        <fullName evidence="2">MBL fold metallo-hydrolase</fullName>
    </submittedName>
</protein>
<dbReference type="RefSeq" id="WP_124564579.1">
    <property type="nucleotide sequence ID" value="NZ_JARRRY010000001.1"/>
</dbReference>
<dbReference type="SUPFAM" id="SSF56281">
    <property type="entry name" value="Metallo-hydrolase/oxidoreductase"/>
    <property type="match status" value="1"/>
</dbReference>
<accession>A0ABT6H2H2</accession>
<organism evidence="2 3">
    <name type="scientific">Ectobacillus antri</name>
    <dbReference type="NCBI Taxonomy" id="2486280"/>
    <lineage>
        <taxon>Bacteria</taxon>
        <taxon>Bacillati</taxon>
        <taxon>Bacillota</taxon>
        <taxon>Bacilli</taxon>
        <taxon>Bacillales</taxon>
        <taxon>Bacillaceae</taxon>
        <taxon>Ectobacillus</taxon>
    </lineage>
</organism>
<dbReference type="Gene3D" id="3.60.15.10">
    <property type="entry name" value="Ribonuclease Z/Hydroxyacylglutathione hydrolase-like"/>
    <property type="match status" value="1"/>
</dbReference>
<reference evidence="2 3" key="1">
    <citation type="submission" date="2023-04" db="EMBL/GenBank/DDBJ databases">
        <title>Ectobacillus antri isolated from activated sludge.</title>
        <authorList>
            <person name="Yan P."/>
            <person name="Liu X."/>
        </authorList>
    </citation>
    <scope>NUCLEOTIDE SEQUENCE [LARGE SCALE GENOMIC DNA]</scope>
    <source>
        <strain evidence="2 3">C18H</strain>
    </source>
</reference>
<dbReference type="CDD" id="cd07726">
    <property type="entry name" value="ST1585-like_MBL-fold"/>
    <property type="match status" value="1"/>
</dbReference>
<proteinExistence type="predicted"/>
<evidence type="ECO:0000313" key="2">
    <source>
        <dbReference type="EMBL" id="MDG5752963.1"/>
    </source>
</evidence>
<dbReference type="PANTHER" id="PTHR42951:SF22">
    <property type="entry name" value="METALLO BETA-LACTAMASE SUPERFAMILY LIPOPROTEIN"/>
    <property type="match status" value="1"/>
</dbReference>
<evidence type="ECO:0000259" key="1">
    <source>
        <dbReference type="SMART" id="SM00849"/>
    </source>
</evidence>
<dbReference type="InterPro" id="IPR036866">
    <property type="entry name" value="RibonucZ/Hydroxyglut_hydro"/>
</dbReference>
<dbReference type="InterPro" id="IPR050855">
    <property type="entry name" value="NDM-1-like"/>
</dbReference>
<dbReference type="PANTHER" id="PTHR42951">
    <property type="entry name" value="METALLO-BETA-LACTAMASE DOMAIN-CONTAINING"/>
    <property type="match status" value="1"/>
</dbReference>
<gene>
    <name evidence="2" type="ORF">P6P90_02980</name>
</gene>
<dbReference type="SMART" id="SM00849">
    <property type="entry name" value="Lactamase_B"/>
    <property type="match status" value="1"/>
</dbReference>
<evidence type="ECO:0000313" key="3">
    <source>
        <dbReference type="Proteomes" id="UP001218246"/>
    </source>
</evidence>